<feature type="non-terminal residue" evidence="4">
    <location>
        <position position="1"/>
    </location>
</feature>
<sequence length="251" mass="27300">PDVVRFGLEFVSGYALEGLLDAKAATAAIADMGYASFYKGALDLVRSPVESIWAAVPIDGWVQGIWYRKDLFAEKGLAAPTSWDTILEAAKAFYDPAKAMYGIVIGTDPGQIFTQQVFEPIALSNGATGFDKDGNIVMNTPEMVEALDYYTKLAAYGPPGACYWREARQYYIIGQAAMMFYSPYIMDDIAGLVEAYQVTVPDLAKNTGFCPIIEGPRGIKASYGQLVALGIFKGTDTEAAIEFVKYLLGPR</sequence>
<comment type="similarity">
    <text evidence="1">Belongs to the bacterial solute-binding protein 1 family.</text>
</comment>
<feature type="non-terminal residue" evidence="4">
    <location>
        <position position="251"/>
    </location>
</feature>
<evidence type="ECO:0008006" key="5">
    <source>
        <dbReference type="Google" id="ProtNLM"/>
    </source>
</evidence>
<dbReference type="InterPro" id="IPR050490">
    <property type="entry name" value="Bact_solute-bd_prot1"/>
</dbReference>
<evidence type="ECO:0000256" key="2">
    <source>
        <dbReference type="ARBA" id="ARBA00022448"/>
    </source>
</evidence>
<dbReference type="PANTHER" id="PTHR43649">
    <property type="entry name" value="ARABINOSE-BINDING PROTEIN-RELATED"/>
    <property type="match status" value="1"/>
</dbReference>
<accession>X1P0N9</accession>
<proteinExistence type="inferred from homology"/>
<name>X1P0N9_9ZZZZ</name>
<dbReference type="PANTHER" id="PTHR43649:SF34">
    <property type="entry name" value="ABC TRANSPORTER PERIPLASMIC-BINDING PROTEIN YCJN-RELATED"/>
    <property type="match status" value="1"/>
</dbReference>
<organism evidence="4">
    <name type="scientific">marine sediment metagenome</name>
    <dbReference type="NCBI Taxonomy" id="412755"/>
    <lineage>
        <taxon>unclassified sequences</taxon>
        <taxon>metagenomes</taxon>
        <taxon>ecological metagenomes</taxon>
    </lineage>
</organism>
<dbReference type="SUPFAM" id="SSF53850">
    <property type="entry name" value="Periplasmic binding protein-like II"/>
    <property type="match status" value="1"/>
</dbReference>
<evidence type="ECO:0000256" key="3">
    <source>
        <dbReference type="ARBA" id="ARBA00022729"/>
    </source>
</evidence>
<reference evidence="4" key="1">
    <citation type="journal article" date="2014" name="Front. Microbiol.">
        <title>High frequency of phylogenetically diverse reductive dehalogenase-homologous genes in deep subseafloor sedimentary metagenomes.</title>
        <authorList>
            <person name="Kawai M."/>
            <person name="Futagami T."/>
            <person name="Toyoda A."/>
            <person name="Takaki Y."/>
            <person name="Nishi S."/>
            <person name="Hori S."/>
            <person name="Arai W."/>
            <person name="Tsubouchi T."/>
            <person name="Morono Y."/>
            <person name="Uchiyama I."/>
            <person name="Ito T."/>
            <person name="Fujiyama A."/>
            <person name="Inagaki F."/>
            <person name="Takami H."/>
        </authorList>
    </citation>
    <scope>NUCLEOTIDE SEQUENCE</scope>
    <source>
        <strain evidence="4">Expedition CK06-06</strain>
    </source>
</reference>
<dbReference type="InterPro" id="IPR006059">
    <property type="entry name" value="SBP"/>
</dbReference>
<evidence type="ECO:0000313" key="4">
    <source>
        <dbReference type="EMBL" id="GAI32600.1"/>
    </source>
</evidence>
<dbReference type="AlphaFoldDB" id="X1P0N9"/>
<dbReference type="EMBL" id="BARV01032131">
    <property type="protein sequence ID" value="GAI32600.1"/>
    <property type="molecule type" value="Genomic_DNA"/>
</dbReference>
<dbReference type="Gene3D" id="3.40.190.10">
    <property type="entry name" value="Periplasmic binding protein-like II"/>
    <property type="match status" value="1"/>
</dbReference>
<gene>
    <name evidence="4" type="ORF">S06H3_50710</name>
</gene>
<comment type="caution">
    <text evidence="4">The sequence shown here is derived from an EMBL/GenBank/DDBJ whole genome shotgun (WGS) entry which is preliminary data.</text>
</comment>
<evidence type="ECO:0000256" key="1">
    <source>
        <dbReference type="ARBA" id="ARBA00008520"/>
    </source>
</evidence>
<protein>
    <recommendedName>
        <fullName evidence="5">Extracellular solute-binding protein</fullName>
    </recommendedName>
</protein>
<dbReference type="Pfam" id="PF01547">
    <property type="entry name" value="SBP_bac_1"/>
    <property type="match status" value="1"/>
</dbReference>
<keyword evidence="3" id="KW-0732">Signal</keyword>
<keyword evidence="2" id="KW-0813">Transport</keyword>